<dbReference type="PRINTS" id="PR00455">
    <property type="entry name" value="HTHTETR"/>
</dbReference>
<reference evidence="6 7" key="1">
    <citation type="journal article" date="2016" name="Antonie Van Leeuwenhoek">
        <title>Dongia soli sp. nov., isolated from soil from Dokdo, Korea.</title>
        <authorList>
            <person name="Kim D.U."/>
            <person name="Lee H."/>
            <person name="Kim H."/>
            <person name="Kim S.G."/>
            <person name="Ka J.O."/>
        </authorList>
    </citation>
    <scope>NUCLEOTIDE SEQUENCE [LARGE SCALE GENOMIC DNA]</scope>
    <source>
        <strain evidence="6 7">D78</strain>
    </source>
</reference>
<evidence type="ECO:0000313" key="7">
    <source>
        <dbReference type="Proteomes" id="UP001279642"/>
    </source>
</evidence>
<dbReference type="RefSeq" id="WP_320510621.1">
    <property type="nucleotide sequence ID" value="NZ_JAXCLW010000011.1"/>
</dbReference>
<proteinExistence type="predicted"/>
<comment type="caution">
    <text evidence="6">The sequence shown here is derived from an EMBL/GenBank/DDBJ whole genome shotgun (WGS) entry which is preliminary data.</text>
</comment>
<dbReference type="PROSITE" id="PS50977">
    <property type="entry name" value="HTH_TETR_2"/>
    <property type="match status" value="1"/>
</dbReference>
<sequence>MPSENFPESAEIAIFSSKSEPGEEQHWRQKRRRNILTAAGALFARDSYDAVQMDDIARLAGVGKPTIYRYFDSKDELFLEVFREALEQLEQGIGRILSADITATQALSELLRLSFNLLGNQVSALRLLTGDRPQLIVQWREEFSQRRGLIMTAFRKVLQRGIDENEFRAVDVDVLPAIFIGVVRGGLMGVDQHGVGPAHLSETAVDLLLSGLRKDAATA</sequence>
<evidence type="ECO:0000256" key="1">
    <source>
        <dbReference type="ARBA" id="ARBA00023015"/>
    </source>
</evidence>
<dbReference type="InterPro" id="IPR050109">
    <property type="entry name" value="HTH-type_TetR-like_transc_reg"/>
</dbReference>
<dbReference type="SUPFAM" id="SSF48498">
    <property type="entry name" value="Tetracyclin repressor-like, C-terminal domain"/>
    <property type="match status" value="1"/>
</dbReference>
<accession>A0ABU5EK82</accession>
<evidence type="ECO:0000256" key="2">
    <source>
        <dbReference type="ARBA" id="ARBA00023125"/>
    </source>
</evidence>
<dbReference type="Proteomes" id="UP001279642">
    <property type="component" value="Unassembled WGS sequence"/>
</dbReference>
<evidence type="ECO:0000256" key="3">
    <source>
        <dbReference type="ARBA" id="ARBA00023163"/>
    </source>
</evidence>
<dbReference type="Pfam" id="PF00440">
    <property type="entry name" value="TetR_N"/>
    <property type="match status" value="1"/>
</dbReference>
<feature type="DNA-binding region" description="H-T-H motif" evidence="4">
    <location>
        <begin position="52"/>
        <end position="71"/>
    </location>
</feature>
<keyword evidence="1" id="KW-0805">Transcription regulation</keyword>
<dbReference type="PANTHER" id="PTHR30055:SF234">
    <property type="entry name" value="HTH-TYPE TRANSCRIPTIONAL REGULATOR BETI"/>
    <property type="match status" value="1"/>
</dbReference>
<gene>
    <name evidence="6" type="ORF">SMD27_22090</name>
</gene>
<organism evidence="6 7">
    <name type="scientific">Dongia soli</name>
    <dbReference type="NCBI Taxonomy" id="600628"/>
    <lineage>
        <taxon>Bacteria</taxon>
        <taxon>Pseudomonadati</taxon>
        <taxon>Pseudomonadota</taxon>
        <taxon>Alphaproteobacteria</taxon>
        <taxon>Rhodospirillales</taxon>
        <taxon>Dongiaceae</taxon>
        <taxon>Dongia</taxon>
    </lineage>
</organism>
<evidence type="ECO:0000256" key="4">
    <source>
        <dbReference type="PROSITE-ProRule" id="PRU00335"/>
    </source>
</evidence>
<evidence type="ECO:0000313" key="6">
    <source>
        <dbReference type="EMBL" id="MDY0885546.1"/>
    </source>
</evidence>
<keyword evidence="3" id="KW-0804">Transcription</keyword>
<name>A0ABU5EK82_9PROT</name>
<evidence type="ECO:0000259" key="5">
    <source>
        <dbReference type="PROSITE" id="PS50977"/>
    </source>
</evidence>
<dbReference type="Gene3D" id="1.10.10.60">
    <property type="entry name" value="Homeodomain-like"/>
    <property type="match status" value="1"/>
</dbReference>
<dbReference type="SUPFAM" id="SSF46689">
    <property type="entry name" value="Homeodomain-like"/>
    <property type="match status" value="1"/>
</dbReference>
<dbReference type="InterPro" id="IPR001647">
    <property type="entry name" value="HTH_TetR"/>
</dbReference>
<dbReference type="InterPro" id="IPR009057">
    <property type="entry name" value="Homeodomain-like_sf"/>
</dbReference>
<keyword evidence="2 4" id="KW-0238">DNA-binding</keyword>
<keyword evidence="7" id="KW-1185">Reference proteome</keyword>
<dbReference type="InterPro" id="IPR036271">
    <property type="entry name" value="Tet_transcr_reg_TetR-rel_C_sf"/>
</dbReference>
<dbReference type="EMBL" id="JAXCLW010000011">
    <property type="protein sequence ID" value="MDY0885546.1"/>
    <property type="molecule type" value="Genomic_DNA"/>
</dbReference>
<feature type="domain" description="HTH tetR-type" evidence="5">
    <location>
        <begin position="29"/>
        <end position="89"/>
    </location>
</feature>
<dbReference type="PANTHER" id="PTHR30055">
    <property type="entry name" value="HTH-TYPE TRANSCRIPTIONAL REGULATOR RUTR"/>
    <property type="match status" value="1"/>
</dbReference>
<dbReference type="Gene3D" id="1.10.357.10">
    <property type="entry name" value="Tetracycline Repressor, domain 2"/>
    <property type="match status" value="1"/>
</dbReference>
<protein>
    <submittedName>
        <fullName evidence="6">TetR/AcrR family transcriptional regulator</fullName>
    </submittedName>
</protein>